<dbReference type="Proteomes" id="UP000297861">
    <property type="component" value="Unassembled WGS sequence"/>
</dbReference>
<sequence length="495" mass="56386">MTLEEILALPDNNQRIEYLKKGRRTPVPDVVRLYNDWNPNKHEIITDLEKYPKIRVVTEKGKEVKSQTTGRMTRTEDKVEHKDPNRIALPLEQDIVNIQTAFTVGTEPSIDCDTDDESEKSLLSALKQVLKKNKIKYQNKKVVRSWLSEQEVAEYWYAVKDDGFWSILKRKIGAIFGAAVPEYRLKSTVWSPFRGDTLYPFFDDTGDMVAFSREYKKQELNGTEKTIFMTLTNEHIYTWTVGNDSETSVVSHGFPKLPVIYTYRKNAYCDVIRPIRIRIEKLLSAFGDCIDYHFFPILKLFGEVTSFTGTTRNRVVNLQGEKADAAYLTWQQAADPIKLELETLFSRAYSMTNTPQISFENLKGVGNGLSGTAFRYVFMGAHMAVENHAEEIGLFMQRRVNFLISALGTQNSRLAAPAQTIDVDVNIVPYMIDNLDDKVQTAVTAVDGGIWSRKEGITFAGNVDRIDEELKEIEEDKQRAAERNNMVGMTMGGGF</sequence>
<protein>
    <submittedName>
        <fullName evidence="2">Phage portal protein</fullName>
    </submittedName>
</protein>
<dbReference type="AlphaFoldDB" id="A0A4Y8KVY7"/>
<accession>A0A4Y8KVY7</accession>
<evidence type="ECO:0000256" key="1">
    <source>
        <dbReference type="SAM" id="MobiDB-lite"/>
    </source>
</evidence>
<keyword evidence="3" id="KW-1185">Reference proteome</keyword>
<dbReference type="EMBL" id="SOML01000018">
    <property type="protein sequence ID" value="TFD92175.1"/>
    <property type="molecule type" value="Genomic_DNA"/>
</dbReference>
<feature type="region of interest" description="Disordered" evidence="1">
    <location>
        <begin position="62"/>
        <end position="81"/>
    </location>
</feature>
<organism evidence="2 3">
    <name type="scientific">Dysgonomonas capnocytophagoides</name>
    <dbReference type="NCBI Taxonomy" id="45254"/>
    <lineage>
        <taxon>Bacteria</taxon>
        <taxon>Pseudomonadati</taxon>
        <taxon>Bacteroidota</taxon>
        <taxon>Bacteroidia</taxon>
        <taxon>Bacteroidales</taxon>
        <taxon>Dysgonomonadaceae</taxon>
        <taxon>Dysgonomonas</taxon>
    </lineage>
</organism>
<dbReference type="InterPro" id="IPR021145">
    <property type="entry name" value="Portal_protein_SPP1_Gp6-like"/>
</dbReference>
<reference evidence="2 3" key="1">
    <citation type="submission" date="2019-03" db="EMBL/GenBank/DDBJ databases">
        <title>San Antonio Military Medical Center submission to MRSN (WRAIR), pending publication.</title>
        <authorList>
            <person name="Blyth D.M."/>
            <person name="Mccarthy S.L."/>
            <person name="Schall S.E."/>
            <person name="Stam J.A."/>
            <person name="Ong A.C."/>
            <person name="Mcgann P.T."/>
        </authorList>
    </citation>
    <scope>NUCLEOTIDE SEQUENCE [LARGE SCALE GENOMIC DNA]</scope>
    <source>
        <strain evidence="2 3">MRSN571793</strain>
    </source>
</reference>
<gene>
    <name evidence="2" type="ORF">E2605_18905</name>
</gene>
<proteinExistence type="predicted"/>
<dbReference type="Pfam" id="PF05133">
    <property type="entry name" value="SPP1_portal"/>
    <property type="match status" value="1"/>
</dbReference>
<evidence type="ECO:0000313" key="3">
    <source>
        <dbReference type="Proteomes" id="UP000297861"/>
    </source>
</evidence>
<name>A0A4Y8KVY7_9BACT</name>
<dbReference type="RefSeq" id="WP_134437583.1">
    <property type="nucleotide sequence ID" value="NZ_SOML01000018.1"/>
</dbReference>
<dbReference type="OrthoDB" id="1452435at2"/>
<comment type="caution">
    <text evidence="2">The sequence shown here is derived from an EMBL/GenBank/DDBJ whole genome shotgun (WGS) entry which is preliminary data.</text>
</comment>
<evidence type="ECO:0000313" key="2">
    <source>
        <dbReference type="EMBL" id="TFD92175.1"/>
    </source>
</evidence>